<organism evidence="9 10">
    <name type="scientific">Candidatus Cerribacteria bacterium 'Amazon FNV 2010 28 9'</name>
    <dbReference type="NCBI Taxonomy" id="2081795"/>
    <lineage>
        <taxon>Bacteria</taxon>
        <taxon>Candidatus Cerribacteria</taxon>
    </lineage>
</organism>
<dbReference type="UniPathway" id="UPA00288">
    <property type="reaction ID" value="UER01023"/>
</dbReference>
<dbReference type="UniPathway" id="UPA00193"/>
<feature type="site" description="Plays an important role in substrate specificity" evidence="6">
    <location>
        <position position="221"/>
    </location>
</feature>
<keyword evidence="9" id="KW-0489">Methyltransferase</keyword>
<dbReference type="HAMAP" id="MF_00051">
    <property type="entry name" value="SHMT"/>
    <property type="match status" value="1"/>
</dbReference>
<evidence type="ECO:0000256" key="7">
    <source>
        <dbReference type="PIRSR" id="PIRSR000412-50"/>
    </source>
</evidence>
<feature type="domain" description="Serine hydroxymethyltransferase-like" evidence="8">
    <location>
        <begin position="4"/>
        <end position="383"/>
    </location>
</feature>
<dbReference type="PANTHER" id="PTHR11680:SF35">
    <property type="entry name" value="SERINE HYDROXYMETHYLTRANSFERASE 1"/>
    <property type="match status" value="1"/>
</dbReference>
<dbReference type="SUPFAM" id="SSF53383">
    <property type="entry name" value="PLP-dependent transferases"/>
    <property type="match status" value="1"/>
</dbReference>
<gene>
    <name evidence="6 9" type="primary">glyA</name>
    <name evidence="9" type="ORF">C5B42_01485</name>
</gene>
<dbReference type="PROSITE" id="PS00096">
    <property type="entry name" value="SHMT"/>
    <property type="match status" value="1"/>
</dbReference>
<dbReference type="GO" id="GO:0032259">
    <property type="term" value="P:methylation"/>
    <property type="evidence" value="ECO:0007669"/>
    <property type="project" value="UniProtKB-KW"/>
</dbReference>
<sequence length="439" mass="47459">MNMTDEIFSLIDAEAARQLDTLMLIPSENYASRAVREAAGSILCNKYSEGYPGRRYYEGNEIIDQIETETTERAKKIFGVPYANVQPYSGSPANSEILFALAVPGSTIMGLKLASGGHLTHGHPNVTFSGKYYRSVQFGLTVDGQIDYEEMREKALLEKPSVIILGTTAHPFMLDWQKAREIADEVGAYLVADISHIAGLIIAGVHPSPVSYAHVIMTTTHKTLRGPRGAMILVTDAGLKKDSELPKKIDMAVIPGMQGGPHNHTTAAIGIALGEAATAEFTAYGKQIVANARALANALKKKGIQLVGGGTQNHLIVMDFASTGEGQGVLVAKAMNAAGLVANFNTVPSDTSPFYPSGVRIGTPAVTTRGMKETEMEQIADWIAQVVNHVKHIHVPTEKKERAAFVQQFAWDVKMDAFLLNIAKEVRALCAQFPVEREV</sequence>
<dbReference type="InterPro" id="IPR015424">
    <property type="entry name" value="PyrdxlP-dep_Trfase"/>
</dbReference>
<feature type="modified residue" description="N6-(pyridoxal phosphate)lysine" evidence="6 7">
    <location>
        <position position="222"/>
    </location>
</feature>
<comment type="subcellular location">
    <subcellularLocation>
        <location evidence="6">Cytoplasm</location>
    </subcellularLocation>
</comment>
<keyword evidence="6" id="KW-0028">Amino-acid biosynthesis</keyword>
<comment type="caution">
    <text evidence="9">The sequence shown here is derived from an EMBL/GenBank/DDBJ whole genome shotgun (WGS) entry which is preliminary data.</text>
</comment>
<evidence type="ECO:0000313" key="10">
    <source>
        <dbReference type="Proteomes" id="UP000246104"/>
    </source>
</evidence>
<comment type="pathway">
    <text evidence="6">One-carbon metabolism; tetrahydrofolate interconversion.</text>
</comment>
<comment type="cofactor">
    <cofactor evidence="1 6 7">
        <name>pyridoxal 5'-phosphate</name>
        <dbReference type="ChEBI" id="CHEBI:597326"/>
    </cofactor>
</comment>
<dbReference type="GO" id="GO:0004372">
    <property type="term" value="F:glycine hydroxymethyltransferase activity"/>
    <property type="evidence" value="ECO:0007669"/>
    <property type="project" value="UniProtKB-UniRule"/>
</dbReference>
<comment type="pathway">
    <text evidence="6">Amino-acid biosynthesis; glycine biosynthesis; glycine from L-serine: step 1/1.</text>
</comment>
<evidence type="ECO:0000256" key="3">
    <source>
        <dbReference type="ARBA" id="ARBA00022563"/>
    </source>
</evidence>
<dbReference type="Gene3D" id="3.90.1150.10">
    <property type="entry name" value="Aspartate Aminotransferase, domain 1"/>
    <property type="match status" value="1"/>
</dbReference>
<evidence type="ECO:0000259" key="8">
    <source>
        <dbReference type="Pfam" id="PF00464"/>
    </source>
</evidence>
<dbReference type="GO" id="GO:0019264">
    <property type="term" value="P:glycine biosynthetic process from serine"/>
    <property type="evidence" value="ECO:0007669"/>
    <property type="project" value="UniProtKB-UniRule"/>
</dbReference>
<dbReference type="InterPro" id="IPR049943">
    <property type="entry name" value="Ser_HO-MeTrfase-like"/>
</dbReference>
<dbReference type="GO" id="GO:0030170">
    <property type="term" value="F:pyridoxal phosphate binding"/>
    <property type="evidence" value="ECO:0007669"/>
    <property type="project" value="UniProtKB-UniRule"/>
</dbReference>
<dbReference type="AlphaFoldDB" id="A0A317JQT3"/>
<comment type="subunit">
    <text evidence="6">Homodimer.</text>
</comment>
<dbReference type="GO" id="GO:0035999">
    <property type="term" value="P:tetrahydrofolate interconversion"/>
    <property type="evidence" value="ECO:0007669"/>
    <property type="project" value="UniProtKB-UniRule"/>
</dbReference>
<dbReference type="InterPro" id="IPR015421">
    <property type="entry name" value="PyrdxlP-dep_Trfase_major"/>
</dbReference>
<evidence type="ECO:0000256" key="5">
    <source>
        <dbReference type="ARBA" id="ARBA00022898"/>
    </source>
</evidence>
<comment type="catalytic activity">
    <reaction evidence="6">
        <text>(6R)-5,10-methylene-5,6,7,8-tetrahydrofolate + glycine + H2O = (6S)-5,6,7,8-tetrahydrofolate + L-serine</text>
        <dbReference type="Rhea" id="RHEA:15481"/>
        <dbReference type="ChEBI" id="CHEBI:15377"/>
        <dbReference type="ChEBI" id="CHEBI:15636"/>
        <dbReference type="ChEBI" id="CHEBI:33384"/>
        <dbReference type="ChEBI" id="CHEBI:57305"/>
        <dbReference type="ChEBI" id="CHEBI:57453"/>
        <dbReference type="EC" id="2.1.2.1"/>
    </reaction>
</comment>
<keyword evidence="3 6" id="KW-0554">One-carbon metabolism</keyword>
<comment type="similarity">
    <text evidence="2 6">Belongs to the SHMT family.</text>
</comment>
<dbReference type="CDD" id="cd00378">
    <property type="entry name" value="SHMT"/>
    <property type="match status" value="1"/>
</dbReference>
<evidence type="ECO:0000256" key="4">
    <source>
        <dbReference type="ARBA" id="ARBA00022679"/>
    </source>
</evidence>
<evidence type="ECO:0000256" key="1">
    <source>
        <dbReference type="ARBA" id="ARBA00001933"/>
    </source>
</evidence>
<name>A0A317JQT3_9BACT</name>
<accession>A0A317JQT3</accession>
<dbReference type="PIRSF" id="PIRSF000412">
    <property type="entry name" value="SHMT"/>
    <property type="match status" value="1"/>
</dbReference>
<dbReference type="InterPro" id="IPR019798">
    <property type="entry name" value="Ser_HO-MeTrfase_PLP_BS"/>
</dbReference>
<dbReference type="GO" id="GO:0008168">
    <property type="term" value="F:methyltransferase activity"/>
    <property type="evidence" value="ECO:0007669"/>
    <property type="project" value="UniProtKB-KW"/>
</dbReference>
<dbReference type="InterPro" id="IPR001085">
    <property type="entry name" value="Ser_HO-MeTrfase"/>
</dbReference>
<keyword evidence="5 6" id="KW-0663">Pyridoxal phosphate</keyword>
<protein>
    <recommendedName>
        <fullName evidence="6">Serine hydroxymethyltransferase</fullName>
        <shortName evidence="6">SHMT</shortName>
        <shortName evidence="6">Serine methylase</shortName>
        <ecNumber evidence="6">2.1.2.1</ecNumber>
    </recommendedName>
</protein>
<dbReference type="InterPro" id="IPR015422">
    <property type="entry name" value="PyrdxlP-dep_Trfase_small"/>
</dbReference>
<feature type="binding site" evidence="6">
    <location>
        <begin position="352"/>
        <end position="354"/>
    </location>
    <ligand>
        <name>(6S)-5,6,7,8-tetrahydrofolate</name>
        <dbReference type="ChEBI" id="CHEBI:57453"/>
    </ligand>
</feature>
<feature type="binding site" evidence="6">
    <location>
        <begin position="117"/>
        <end position="119"/>
    </location>
    <ligand>
        <name>(6S)-5,6,7,8-tetrahydrofolate</name>
        <dbReference type="ChEBI" id="CHEBI:57453"/>
    </ligand>
</feature>
<evidence type="ECO:0000313" key="9">
    <source>
        <dbReference type="EMBL" id="PWU23817.1"/>
    </source>
</evidence>
<feature type="binding site" evidence="6">
    <location>
        <position position="113"/>
    </location>
    <ligand>
        <name>(6S)-5,6,7,8-tetrahydrofolate</name>
        <dbReference type="ChEBI" id="CHEBI:57453"/>
    </ligand>
</feature>
<dbReference type="EMBL" id="PSRQ01000022">
    <property type="protein sequence ID" value="PWU23817.1"/>
    <property type="molecule type" value="Genomic_DNA"/>
</dbReference>
<comment type="caution">
    <text evidence="6">Lacks conserved residue(s) required for the propagation of feature annotation.</text>
</comment>
<evidence type="ECO:0000256" key="6">
    <source>
        <dbReference type="HAMAP-Rule" id="MF_00051"/>
    </source>
</evidence>
<reference evidence="9 10" key="1">
    <citation type="submission" date="2018-02" db="EMBL/GenBank/DDBJ databases">
        <title>Genomic Reconstructions from Amazon Rainforest and Pasture Soil Reveal Novel Insights into the Physiology of Candidate Phyla in Tropical Sites.</title>
        <authorList>
            <person name="Kroeger M.E."/>
            <person name="Delmont T."/>
            <person name="Eren A.M."/>
            <person name="Guo J."/>
            <person name="Meyer K.M."/>
            <person name="Khan K."/>
            <person name="Rodrigues J.L.M."/>
            <person name="Bohannan B.J.M."/>
            <person name="Tringe S."/>
            <person name="Borges C.D."/>
            <person name="Tiedje J."/>
            <person name="Tsai S.M."/>
            <person name="Nusslein K."/>
        </authorList>
    </citation>
    <scope>NUCLEOTIDE SEQUENCE [LARGE SCALE GENOMIC DNA]</scope>
    <source>
        <strain evidence="9">Amazon FNV 2010 28 9</strain>
    </source>
</reference>
<keyword evidence="6" id="KW-0963">Cytoplasm</keyword>
<dbReference type="EC" id="2.1.2.1" evidence="6"/>
<dbReference type="GO" id="GO:0005829">
    <property type="term" value="C:cytosol"/>
    <property type="evidence" value="ECO:0007669"/>
    <property type="project" value="TreeGrafter"/>
</dbReference>
<keyword evidence="4 6" id="KW-0808">Transferase</keyword>
<dbReference type="Gene3D" id="3.40.640.10">
    <property type="entry name" value="Type I PLP-dependent aspartate aminotransferase-like (Major domain)"/>
    <property type="match status" value="1"/>
</dbReference>
<evidence type="ECO:0000256" key="2">
    <source>
        <dbReference type="ARBA" id="ARBA00006376"/>
    </source>
</evidence>
<proteinExistence type="inferred from homology"/>
<dbReference type="Proteomes" id="UP000246104">
    <property type="component" value="Unassembled WGS sequence"/>
</dbReference>
<dbReference type="Pfam" id="PF00464">
    <property type="entry name" value="SHMT"/>
    <property type="match status" value="1"/>
</dbReference>
<dbReference type="NCBIfam" id="NF000586">
    <property type="entry name" value="PRK00011.1"/>
    <property type="match status" value="1"/>
</dbReference>
<dbReference type="InterPro" id="IPR039429">
    <property type="entry name" value="SHMT-like_dom"/>
</dbReference>
<dbReference type="PANTHER" id="PTHR11680">
    <property type="entry name" value="SERINE HYDROXYMETHYLTRANSFERASE"/>
    <property type="match status" value="1"/>
</dbReference>
<comment type="function">
    <text evidence="6">Catalyzes the reversible interconversion of serine and glycine with tetrahydrofolate (THF) serving as the one-carbon carrier. This reaction serves as the major source of one-carbon groups required for the biosynthesis of purines, thymidylate, methionine, and other important biomolecules. Also exhibits THF-independent aldolase activity toward beta-hydroxyamino acids, producing glycine and aldehydes, via a retro-aldol mechanism.</text>
</comment>